<keyword evidence="7" id="KW-1185">Reference proteome</keyword>
<name>A0ABV3HTB9_9ACTN</name>
<dbReference type="InterPro" id="IPR050109">
    <property type="entry name" value="HTH-type_TetR-like_transc_reg"/>
</dbReference>
<dbReference type="InterPro" id="IPR041347">
    <property type="entry name" value="MftR_C"/>
</dbReference>
<dbReference type="SUPFAM" id="SSF46689">
    <property type="entry name" value="Homeodomain-like"/>
    <property type="match status" value="1"/>
</dbReference>
<dbReference type="Proteomes" id="UP001552521">
    <property type="component" value="Unassembled WGS sequence"/>
</dbReference>
<dbReference type="PRINTS" id="PR00455">
    <property type="entry name" value="HTHTETR"/>
</dbReference>
<keyword evidence="1" id="KW-0805">Transcription regulation</keyword>
<gene>
    <name evidence="6" type="ORF">AB0K36_11065</name>
</gene>
<dbReference type="PANTHER" id="PTHR30055:SF238">
    <property type="entry name" value="MYCOFACTOCIN BIOSYNTHESIS TRANSCRIPTIONAL REGULATOR MFTR-RELATED"/>
    <property type="match status" value="1"/>
</dbReference>
<reference evidence="6 7" key="1">
    <citation type="submission" date="2024-06" db="EMBL/GenBank/DDBJ databases">
        <title>The Natural Products Discovery Center: Release of the First 8490 Sequenced Strains for Exploring Actinobacteria Biosynthetic Diversity.</title>
        <authorList>
            <person name="Kalkreuter E."/>
            <person name="Kautsar S.A."/>
            <person name="Yang D."/>
            <person name="Bader C.D."/>
            <person name="Teijaro C.N."/>
            <person name="Fluegel L."/>
            <person name="Davis C.M."/>
            <person name="Simpson J.R."/>
            <person name="Lauterbach L."/>
            <person name="Steele A.D."/>
            <person name="Gui C."/>
            <person name="Meng S."/>
            <person name="Li G."/>
            <person name="Viehrig K."/>
            <person name="Ye F."/>
            <person name="Su P."/>
            <person name="Kiefer A.F."/>
            <person name="Nichols A."/>
            <person name="Cepeda A.J."/>
            <person name="Yan W."/>
            <person name="Fan B."/>
            <person name="Jiang Y."/>
            <person name="Adhikari A."/>
            <person name="Zheng C.-J."/>
            <person name="Schuster L."/>
            <person name="Cowan T.M."/>
            <person name="Smanski M.J."/>
            <person name="Chevrette M.G."/>
            <person name="De Carvalho L.P.S."/>
            <person name="Shen B."/>
        </authorList>
    </citation>
    <scope>NUCLEOTIDE SEQUENCE [LARGE SCALE GENOMIC DNA]</scope>
    <source>
        <strain evidence="6 7">NPDC049344</strain>
    </source>
</reference>
<keyword evidence="2 4" id="KW-0238">DNA-binding</keyword>
<feature type="DNA-binding region" description="H-T-H motif" evidence="4">
    <location>
        <begin position="38"/>
        <end position="57"/>
    </location>
</feature>
<dbReference type="PANTHER" id="PTHR30055">
    <property type="entry name" value="HTH-TYPE TRANSCRIPTIONAL REGULATOR RUTR"/>
    <property type="match status" value="1"/>
</dbReference>
<dbReference type="Gene3D" id="1.10.357.10">
    <property type="entry name" value="Tetracycline Repressor, domain 2"/>
    <property type="match status" value="1"/>
</dbReference>
<protein>
    <submittedName>
        <fullName evidence="6">TetR family transcriptional regulator</fullName>
    </submittedName>
</protein>
<dbReference type="InterPro" id="IPR009057">
    <property type="entry name" value="Homeodomain-like_sf"/>
</dbReference>
<evidence type="ECO:0000256" key="1">
    <source>
        <dbReference type="ARBA" id="ARBA00023015"/>
    </source>
</evidence>
<keyword evidence="3" id="KW-0804">Transcription</keyword>
<dbReference type="PROSITE" id="PS01081">
    <property type="entry name" value="HTH_TETR_1"/>
    <property type="match status" value="1"/>
</dbReference>
<dbReference type="Gene3D" id="1.10.10.60">
    <property type="entry name" value="Homeodomain-like"/>
    <property type="match status" value="1"/>
</dbReference>
<evidence type="ECO:0000259" key="5">
    <source>
        <dbReference type="PROSITE" id="PS50977"/>
    </source>
</evidence>
<dbReference type="PROSITE" id="PS50977">
    <property type="entry name" value="HTH_TETR_2"/>
    <property type="match status" value="1"/>
</dbReference>
<dbReference type="InterPro" id="IPR023772">
    <property type="entry name" value="DNA-bd_HTH_TetR-type_CS"/>
</dbReference>
<evidence type="ECO:0000256" key="3">
    <source>
        <dbReference type="ARBA" id="ARBA00023163"/>
    </source>
</evidence>
<dbReference type="InterPro" id="IPR001647">
    <property type="entry name" value="HTH_TetR"/>
</dbReference>
<evidence type="ECO:0000256" key="2">
    <source>
        <dbReference type="ARBA" id="ARBA00023125"/>
    </source>
</evidence>
<dbReference type="Pfam" id="PF17754">
    <property type="entry name" value="TetR_C_14"/>
    <property type="match status" value="1"/>
</dbReference>
<dbReference type="Pfam" id="PF00440">
    <property type="entry name" value="TetR_N"/>
    <property type="match status" value="1"/>
</dbReference>
<proteinExistence type="predicted"/>
<accession>A0ABV3HTB9</accession>
<feature type="domain" description="HTH tetR-type" evidence="5">
    <location>
        <begin position="15"/>
        <end position="75"/>
    </location>
</feature>
<sequence>MTTAEPTGLRARKKQRTRDALVRVALELFTTQGYERTTVDEIADAVEVSQRTFFRYFASKEEVAFAVQEILEAHYAMVLRGRPAEEGPLEALRNAVFAAWEAIGEAVEEIVPLDLYMRSFQMIESTPALLAAHMRRSTVTEEALARLIAEREGLDVNADPRPRVAVAAFSGVMRATGRLWGQGEDPSIEAIRSLTETFLDHLGPALAGNWRTDERRSPPGS</sequence>
<evidence type="ECO:0000313" key="6">
    <source>
        <dbReference type="EMBL" id="MEV4681303.1"/>
    </source>
</evidence>
<dbReference type="RefSeq" id="WP_364591402.1">
    <property type="nucleotide sequence ID" value="NZ_JBFAQK010000010.1"/>
</dbReference>
<comment type="caution">
    <text evidence="6">The sequence shown here is derived from an EMBL/GenBank/DDBJ whole genome shotgun (WGS) entry which is preliminary data.</text>
</comment>
<evidence type="ECO:0000313" key="7">
    <source>
        <dbReference type="Proteomes" id="UP001552521"/>
    </source>
</evidence>
<evidence type="ECO:0000256" key="4">
    <source>
        <dbReference type="PROSITE-ProRule" id="PRU00335"/>
    </source>
</evidence>
<dbReference type="EMBL" id="JBFAQK010000010">
    <property type="protein sequence ID" value="MEV4681303.1"/>
    <property type="molecule type" value="Genomic_DNA"/>
</dbReference>
<organism evidence="6 7">
    <name type="scientific">Streptomyces kurssanovii</name>
    <dbReference type="NCBI Taxonomy" id="67312"/>
    <lineage>
        <taxon>Bacteria</taxon>
        <taxon>Bacillati</taxon>
        <taxon>Actinomycetota</taxon>
        <taxon>Actinomycetes</taxon>
        <taxon>Kitasatosporales</taxon>
        <taxon>Streptomycetaceae</taxon>
        <taxon>Streptomyces</taxon>
    </lineage>
</organism>